<dbReference type="GO" id="GO:0005524">
    <property type="term" value="F:ATP binding"/>
    <property type="evidence" value="ECO:0007669"/>
    <property type="project" value="UniProtKB-KW"/>
</dbReference>
<evidence type="ECO:0000256" key="5">
    <source>
        <dbReference type="ARBA" id="ARBA00022989"/>
    </source>
</evidence>
<feature type="transmembrane region" description="Helical" evidence="7">
    <location>
        <begin position="191"/>
        <end position="208"/>
    </location>
</feature>
<accession>A0ABS4H8Y8</accession>
<keyword evidence="6 7" id="KW-0472">Membrane</keyword>
<feature type="transmembrane region" description="Helical" evidence="7">
    <location>
        <begin position="282"/>
        <end position="309"/>
    </location>
</feature>
<keyword evidence="2 7" id="KW-0812">Transmembrane</keyword>
<evidence type="ECO:0000259" key="8">
    <source>
        <dbReference type="PROSITE" id="PS50893"/>
    </source>
</evidence>
<dbReference type="CDD" id="cd18547">
    <property type="entry name" value="ABC_6TM_Tm288_like"/>
    <property type="match status" value="1"/>
</dbReference>
<dbReference type="PANTHER" id="PTHR43394:SF1">
    <property type="entry name" value="ATP-BINDING CASSETTE SUB-FAMILY B MEMBER 10, MITOCHONDRIAL"/>
    <property type="match status" value="1"/>
</dbReference>
<dbReference type="InterPro" id="IPR036640">
    <property type="entry name" value="ABC1_TM_sf"/>
</dbReference>
<feature type="transmembrane region" description="Helical" evidence="7">
    <location>
        <begin position="86"/>
        <end position="106"/>
    </location>
</feature>
<dbReference type="EMBL" id="JAGGKK010000001">
    <property type="protein sequence ID" value="MBP1947209.1"/>
    <property type="molecule type" value="Genomic_DNA"/>
</dbReference>
<feature type="domain" description="ABC transporter" evidence="8">
    <location>
        <begin position="366"/>
        <end position="599"/>
    </location>
</feature>
<evidence type="ECO:0000259" key="9">
    <source>
        <dbReference type="PROSITE" id="PS50929"/>
    </source>
</evidence>
<dbReference type="PANTHER" id="PTHR43394">
    <property type="entry name" value="ATP-DEPENDENT PERMEASE MDL1, MITOCHONDRIAL"/>
    <property type="match status" value="1"/>
</dbReference>
<comment type="caution">
    <text evidence="10">The sequence shown here is derived from an EMBL/GenBank/DDBJ whole genome shotgun (WGS) entry which is preliminary data.</text>
</comment>
<organism evidence="10 11">
    <name type="scientific">Virgibacillus litoralis</name>
    <dbReference type="NCBI Taxonomy" id="578221"/>
    <lineage>
        <taxon>Bacteria</taxon>
        <taxon>Bacillati</taxon>
        <taxon>Bacillota</taxon>
        <taxon>Bacilli</taxon>
        <taxon>Bacillales</taxon>
        <taxon>Bacillaceae</taxon>
        <taxon>Virgibacillus</taxon>
    </lineage>
</organism>
<reference evidence="10 11" key="1">
    <citation type="submission" date="2021-03" db="EMBL/GenBank/DDBJ databases">
        <title>Genomic Encyclopedia of Type Strains, Phase IV (KMG-IV): sequencing the most valuable type-strain genomes for metagenomic binning, comparative biology and taxonomic classification.</title>
        <authorList>
            <person name="Goeker M."/>
        </authorList>
    </citation>
    <scope>NUCLEOTIDE SEQUENCE [LARGE SCALE GENOMIC DNA]</scope>
    <source>
        <strain evidence="10 11">DSM 21085</strain>
    </source>
</reference>
<keyword evidence="5 7" id="KW-1133">Transmembrane helix</keyword>
<proteinExistence type="predicted"/>
<dbReference type="SUPFAM" id="SSF90123">
    <property type="entry name" value="ABC transporter transmembrane region"/>
    <property type="match status" value="1"/>
</dbReference>
<dbReference type="Gene3D" id="1.20.1560.10">
    <property type="entry name" value="ABC transporter type 1, transmembrane domain"/>
    <property type="match status" value="1"/>
</dbReference>
<dbReference type="InterPro" id="IPR003593">
    <property type="entry name" value="AAA+_ATPase"/>
</dbReference>
<dbReference type="InterPro" id="IPR017871">
    <property type="entry name" value="ABC_transporter-like_CS"/>
</dbReference>
<feature type="domain" description="ABC transmembrane type-1" evidence="9">
    <location>
        <begin position="50"/>
        <end position="332"/>
    </location>
</feature>
<evidence type="ECO:0000256" key="6">
    <source>
        <dbReference type="ARBA" id="ARBA00023136"/>
    </source>
</evidence>
<evidence type="ECO:0000313" key="11">
    <source>
        <dbReference type="Proteomes" id="UP001519328"/>
    </source>
</evidence>
<dbReference type="Pfam" id="PF00005">
    <property type="entry name" value="ABC_tran"/>
    <property type="match status" value="1"/>
</dbReference>
<evidence type="ECO:0000313" key="10">
    <source>
        <dbReference type="EMBL" id="MBP1947209.1"/>
    </source>
</evidence>
<dbReference type="SMART" id="SM00382">
    <property type="entry name" value="AAA"/>
    <property type="match status" value="1"/>
</dbReference>
<name>A0ABS4H8Y8_9BACI</name>
<feature type="transmembrane region" description="Helical" evidence="7">
    <location>
        <begin position="165"/>
        <end position="185"/>
    </location>
</feature>
<gene>
    <name evidence="10" type="ORF">J2Z82_000132</name>
</gene>
<dbReference type="InterPro" id="IPR011527">
    <property type="entry name" value="ABC1_TM_dom"/>
</dbReference>
<dbReference type="RefSeq" id="WP_209478863.1">
    <property type="nucleotide sequence ID" value="NZ_JAGGKK010000001.1"/>
</dbReference>
<dbReference type="CDD" id="cd03254">
    <property type="entry name" value="ABCC_Glucan_exporter_like"/>
    <property type="match status" value="1"/>
</dbReference>
<evidence type="ECO:0000256" key="1">
    <source>
        <dbReference type="ARBA" id="ARBA00004651"/>
    </source>
</evidence>
<dbReference type="SUPFAM" id="SSF52540">
    <property type="entry name" value="P-loop containing nucleoside triphosphate hydrolases"/>
    <property type="match status" value="1"/>
</dbReference>
<dbReference type="Proteomes" id="UP001519328">
    <property type="component" value="Unassembled WGS sequence"/>
</dbReference>
<evidence type="ECO:0000256" key="3">
    <source>
        <dbReference type="ARBA" id="ARBA00022741"/>
    </source>
</evidence>
<dbReference type="PROSITE" id="PS50929">
    <property type="entry name" value="ABC_TM1F"/>
    <property type="match status" value="1"/>
</dbReference>
<comment type="subcellular location">
    <subcellularLocation>
        <location evidence="1">Cell membrane</location>
        <topology evidence="1">Multi-pass membrane protein</topology>
    </subcellularLocation>
</comment>
<evidence type="ECO:0000256" key="7">
    <source>
        <dbReference type="SAM" id="Phobius"/>
    </source>
</evidence>
<dbReference type="PROSITE" id="PS00211">
    <property type="entry name" value="ABC_TRANSPORTER_1"/>
    <property type="match status" value="1"/>
</dbReference>
<dbReference type="Pfam" id="PF00664">
    <property type="entry name" value="ABC_membrane"/>
    <property type="match status" value="1"/>
</dbReference>
<dbReference type="Gene3D" id="3.40.50.300">
    <property type="entry name" value="P-loop containing nucleotide triphosphate hydrolases"/>
    <property type="match status" value="1"/>
</dbReference>
<evidence type="ECO:0000256" key="2">
    <source>
        <dbReference type="ARBA" id="ARBA00022692"/>
    </source>
</evidence>
<protein>
    <submittedName>
        <fullName evidence="10">ATP-binding cassette subfamily B protein</fullName>
    </submittedName>
</protein>
<dbReference type="InterPro" id="IPR003439">
    <property type="entry name" value="ABC_transporter-like_ATP-bd"/>
</dbReference>
<sequence>MPLKDIKHPFQYKKIPLENIQHEKKDKARNTSGTIKRIWSYLAREKAMLALVIFMVLISSGLSLLGPFMVGMAIDDYIVTQEASGLGVLLIWLVIIYLFHSLSIFLQNYWMVGIAQNTVYSLRSNLFHQFHRLPISYFDKRQHGELMSRITNDIDNVNNTLNQSVIQIFASILTLVGTLVVMLILSPLLTAVTMTIIPAMFLGIRWITKRTGPLYKLQQNHLGDLNGYVEETVSGQHVIKTFSQEKRVINEFKGRNKNLQHSGFWAMTISGFIPKVMNMLNFLSFGLIALVGGILAIEEIITVGVIVIFTEYARQFTRPLNELSNQFNILLSAVAGAERVFNVIDEEQEETDEQTARDLKNTDGNVRFQNVSFAYEDTSILKNVTFEAHPGQTVAFVGHTGAGKTTIINLISRFYNYDSGEITLDGVDIKDIKRSSLRQHMAFVLQDAFLFNGTIRENIRYGRLDATDSEVVSAAKNANAHDFIVRLPNGYNTILDQDGSGISQGQKQLITIARAILADPSILILDEATSNIDTVTELKIQDALKELMQGRTSFVIAHRLNTIQEADKIIMLEHGEIIEQGSHESLIEQKGNYYDLYKGQLKQRA</sequence>
<keyword evidence="11" id="KW-1185">Reference proteome</keyword>
<keyword evidence="3" id="KW-0547">Nucleotide-binding</keyword>
<dbReference type="InterPro" id="IPR027417">
    <property type="entry name" value="P-loop_NTPase"/>
</dbReference>
<evidence type="ECO:0000256" key="4">
    <source>
        <dbReference type="ARBA" id="ARBA00022840"/>
    </source>
</evidence>
<dbReference type="InterPro" id="IPR039421">
    <property type="entry name" value="Type_1_exporter"/>
</dbReference>
<keyword evidence="4 10" id="KW-0067">ATP-binding</keyword>
<dbReference type="PROSITE" id="PS50893">
    <property type="entry name" value="ABC_TRANSPORTER_2"/>
    <property type="match status" value="1"/>
</dbReference>
<feature type="transmembrane region" description="Helical" evidence="7">
    <location>
        <begin position="47"/>
        <end position="74"/>
    </location>
</feature>